<protein>
    <recommendedName>
        <fullName evidence="1">Translocase of chloroplast 159/132 membrane anchor domain-containing protein</fullName>
    </recommendedName>
</protein>
<organism evidence="2 3">
    <name type="scientific">Lactuca virosa</name>
    <dbReference type="NCBI Taxonomy" id="75947"/>
    <lineage>
        <taxon>Eukaryota</taxon>
        <taxon>Viridiplantae</taxon>
        <taxon>Streptophyta</taxon>
        <taxon>Embryophyta</taxon>
        <taxon>Tracheophyta</taxon>
        <taxon>Spermatophyta</taxon>
        <taxon>Magnoliopsida</taxon>
        <taxon>eudicotyledons</taxon>
        <taxon>Gunneridae</taxon>
        <taxon>Pentapetalae</taxon>
        <taxon>asterids</taxon>
        <taxon>campanulids</taxon>
        <taxon>Asterales</taxon>
        <taxon>Asteraceae</taxon>
        <taxon>Cichorioideae</taxon>
        <taxon>Cichorieae</taxon>
        <taxon>Lactucinae</taxon>
        <taxon>Lactuca</taxon>
    </lineage>
</organism>
<evidence type="ECO:0000313" key="3">
    <source>
        <dbReference type="Proteomes" id="UP001157418"/>
    </source>
</evidence>
<dbReference type="EMBL" id="CAKMRJ010000001">
    <property type="protein sequence ID" value="CAH1414387.1"/>
    <property type="molecule type" value="Genomic_DNA"/>
</dbReference>
<dbReference type="InterPro" id="IPR024283">
    <property type="entry name" value="TOC159_MAD"/>
</dbReference>
<dbReference type="Proteomes" id="UP001157418">
    <property type="component" value="Unassembled WGS sequence"/>
</dbReference>
<proteinExistence type="predicted"/>
<evidence type="ECO:0000259" key="1">
    <source>
        <dbReference type="Pfam" id="PF11886"/>
    </source>
</evidence>
<comment type="caution">
    <text evidence="2">The sequence shown here is derived from an EMBL/GenBank/DDBJ whole genome shotgun (WGS) entry which is preliminary data.</text>
</comment>
<feature type="domain" description="Translocase of chloroplast 159/132 membrane anchor" evidence="1">
    <location>
        <begin position="1"/>
        <end position="64"/>
    </location>
</feature>
<sequence>MDWHGDLAIGWNGQTQIPIGRFTNLIGRVNLNNKGSGQVSVRLNSSEQLQIALVAFVPVICKLLGSVELVYTTEVQSLDERNIGLIVGIIAEKRSSNSDVDDLDFFDEGWKRKRWQLKRGIKKRINKEERDKYICCFESRTPSIELSYVHQFPSFSLSTFGIGMPLHESRDQVNNNSSIVSLIFSNPFLFYTLSTSNPNTIHDAFHSIICSNDSRSIM</sequence>
<accession>A0AAU9LJ73</accession>
<gene>
    <name evidence="2" type="ORF">LVIROSA_LOCUS2303</name>
</gene>
<evidence type="ECO:0000313" key="2">
    <source>
        <dbReference type="EMBL" id="CAH1414387.1"/>
    </source>
</evidence>
<keyword evidence="3" id="KW-1185">Reference proteome</keyword>
<reference evidence="2 3" key="1">
    <citation type="submission" date="2022-01" db="EMBL/GenBank/DDBJ databases">
        <authorList>
            <person name="Xiong W."/>
            <person name="Schranz E."/>
        </authorList>
    </citation>
    <scope>NUCLEOTIDE SEQUENCE [LARGE SCALE GENOMIC DNA]</scope>
</reference>
<dbReference type="AlphaFoldDB" id="A0AAU9LJ73"/>
<dbReference type="Pfam" id="PF11886">
    <property type="entry name" value="TOC159_MAD"/>
    <property type="match status" value="1"/>
</dbReference>
<name>A0AAU9LJ73_9ASTR</name>